<evidence type="ECO:0000313" key="8">
    <source>
        <dbReference type="Proteomes" id="UP000694558"/>
    </source>
</evidence>
<feature type="transmembrane region" description="Helical" evidence="5">
    <location>
        <begin position="37"/>
        <end position="57"/>
    </location>
</feature>
<proteinExistence type="inferred from homology"/>
<keyword evidence="5" id="KW-0812">Transmembrane</keyword>
<evidence type="ECO:0000259" key="6">
    <source>
        <dbReference type="PROSITE" id="PS50049"/>
    </source>
</evidence>
<dbReference type="PANTHER" id="PTHR11471:SF56">
    <property type="entry name" value="TUMOR NECROSIS FACTOR LIGAND SUPERFAMILY MEMBER 14-LIKE"/>
    <property type="match status" value="1"/>
</dbReference>
<dbReference type="GO" id="GO:0005164">
    <property type="term" value="F:tumor necrosis factor receptor binding"/>
    <property type="evidence" value="ECO:0007669"/>
    <property type="project" value="InterPro"/>
</dbReference>
<dbReference type="GeneTree" id="ENSGT01060000248544"/>
<evidence type="ECO:0000256" key="1">
    <source>
        <dbReference type="ARBA" id="ARBA00004370"/>
    </source>
</evidence>
<dbReference type="GO" id="GO:0006955">
    <property type="term" value="P:immune response"/>
    <property type="evidence" value="ECO:0007669"/>
    <property type="project" value="InterPro"/>
</dbReference>
<dbReference type="CDD" id="cd00184">
    <property type="entry name" value="TNF"/>
    <property type="match status" value="1"/>
</dbReference>
<reference evidence="7" key="2">
    <citation type="submission" date="2025-08" db="UniProtKB">
        <authorList>
            <consortium name="Ensembl"/>
        </authorList>
    </citation>
    <scope>IDENTIFICATION</scope>
</reference>
<comment type="subcellular location">
    <subcellularLocation>
        <location evidence="1">Membrane</location>
    </subcellularLocation>
</comment>
<dbReference type="SUPFAM" id="SSF49842">
    <property type="entry name" value="TNF-like"/>
    <property type="match status" value="1"/>
</dbReference>
<dbReference type="SMART" id="SM00207">
    <property type="entry name" value="TNF"/>
    <property type="match status" value="1"/>
</dbReference>
<sequence>MAEGNVATCPQVFVVDTRSNYVSMPKETLRARLGQKLLLLLVGLTTLGLVVQGYFIYTLYKKTEAFSLGGSHPFYLNQSDPRTSALQVDKSLLYRMCISGCCLTCVAFFSLFLLFQGGTMSQVGSKGRQNPEQIQHRPFAHLMGSNSPVGVNNVVQWIDKSGDAITHNMSYDKGQLLVEKEGFYYLYSKVQLNAAVECSLILHKVMKNTTAYGQPIELMRSKSFRCRTPKPPSAKASAGEDLWNSFLAGIFHLQSGDKIFVTLENIQKIRPGPADNFMGAFMIMP</sequence>
<protein>
    <recommendedName>
        <fullName evidence="6">THD domain-containing protein</fullName>
    </recommendedName>
</protein>
<accession>A0A8D3BYB5</accession>
<dbReference type="Gene3D" id="2.60.120.40">
    <property type="match status" value="1"/>
</dbReference>
<keyword evidence="3" id="KW-0202">Cytokine</keyword>
<evidence type="ECO:0000256" key="5">
    <source>
        <dbReference type="SAM" id="Phobius"/>
    </source>
</evidence>
<feature type="domain" description="THD" evidence="6">
    <location>
        <begin position="138"/>
        <end position="283"/>
    </location>
</feature>
<dbReference type="Pfam" id="PF00229">
    <property type="entry name" value="TNF"/>
    <property type="match status" value="1"/>
</dbReference>
<organism evidence="7 8">
    <name type="scientific">Scophthalmus maximus</name>
    <name type="common">Turbot</name>
    <name type="synonym">Psetta maxima</name>
    <dbReference type="NCBI Taxonomy" id="52904"/>
    <lineage>
        <taxon>Eukaryota</taxon>
        <taxon>Metazoa</taxon>
        <taxon>Chordata</taxon>
        <taxon>Craniata</taxon>
        <taxon>Vertebrata</taxon>
        <taxon>Euteleostomi</taxon>
        <taxon>Actinopterygii</taxon>
        <taxon>Neopterygii</taxon>
        <taxon>Teleostei</taxon>
        <taxon>Neoteleostei</taxon>
        <taxon>Acanthomorphata</taxon>
        <taxon>Carangaria</taxon>
        <taxon>Pleuronectiformes</taxon>
        <taxon>Pleuronectoidei</taxon>
        <taxon>Scophthalmidae</taxon>
        <taxon>Scophthalmus</taxon>
    </lineage>
</organism>
<dbReference type="InterPro" id="IPR006052">
    <property type="entry name" value="TNF_dom"/>
</dbReference>
<feature type="transmembrane region" description="Helical" evidence="5">
    <location>
        <begin position="92"/>
        <end position="115"/>
    </location>
</feature>
<dbReference type="PANTHER" id="PTHR11471">
    <property type="entry name" value="TUMOR NECROSIS FACTOR FAMILY MEMBER"/>
    <property type="match status" value="1"/>
</dbReference>
<gene>
    <name evidence="7" type="primary">LOC118311915</name>
</gene>
<comment type="similarity">
    <text evidence="2">Belongs to the tumor necrosis factor family.</text>
</comment>
<dbReference type="PROSITE" id="PS00251">
    <property type="entry name" value="THD_1"/>
    <property type="match status" value="1"/>
</dbReference>
<dbReference type="PROSITE" id="PS50049">
    <property type="entry name" value="THD_2"/>
    <property type="match status" value="1"/>
</dbReference>
<dbReference type="InterPro" id="IPR021184">
    <property type="entry name" value="TNF_CS"/>
</dbReference>
<evidence type="ECO:0000256" key="3">
    <source>
        <dbReference type="ARBA" id="ARBA00022514"/>
    </source>
</evidence>
<evidence type="ECO:0000256" key="2">
    <source>
        <dbReference type="ARBA" id="ARBA00008670"/>
    </source>
</evidence>
<keyword evidence="5" id="KW-1133">Transmembrane helix</keyword>
<keyword evidence="4 5" id="KW-0472">Membrane</keyword>
<evidence type="ECO:0000256" key="4">
    <source>
        <dbReference type="ARBA" id="ARBA00023136"/>
    </source>
</evidence>
<dbReference type="GO" id="GO:0005615">
    <property type="term" value="C:extracellular space"/>
    <property type="evidence" value="ECO:0007669"/>
    <property type="project" value="UniProtKB-KW"/>
</dbReference>
<dbReference type="InterPro" id="IPR008983">
    <property type="entry name" value="Tumour_necrosis_fac-like_dom"/>
</dbReference>
<dbReference type="GO" id="GO:0016020">
    <property type="term" value="C:membrane"/>
    <property type="evidence" value="ECO:0007669"/>
    <property type="project" value="UniProtKB-SubCell"/>
</dbReference>
<dbReference type="Proteomes" id="UP000694558">
    <property type="component" value="Chromosome 8"/>
</dbReference>
<name>A0A8D3BYB5_SCOMX</name>
<dbReference type="GO" id="GO:0005125">
    <property type="term" value="F:cytokine activity"/>
    <property type="evidence" value="ECO:0007669"/>
    <property type="project" value="UniProtKB-KW"/>
</dbReference>
<dbReference type="AlphaFoldDB" id="A0A8D3BYB5"/>
<reference evidence="7" key="1">
    <citation type="submission" date="2023-05" db="EMBL/GenBank/DDBJ databases">
        <title>High-quality long-read genome of Scophthalmus maximus.</title>
        <authorList>
            <person name="Lien S."/>
            <person name="Martinez P."/>
        </authorList>
    </citation>
    <scope>NUCLEOTIDE SEQUENCE [LARGE SCALE GENOMIC DNA]</scope>
</reference>
<evidence type="ECO:0000313" key="7">
    <source>
        <dbReference type="Ensembl" id="ENSSMAP00000040023.1"/>
    </source>
</evidence>
<dbReference type="Ensembl" id="ENSSMAT00000083381.1">
    <property type="protein sequence ID" value="ENSSMAP00000040023.1"/>
    <property type="gene ID" value="ENSSMAG00000002612.2"/>
</dbReference>